<evidence type="ECO:0000313" key="1">
    <source>
        <dbReference type="EMBL" id="CAD6505391.1"/>
    </source>
</evidence>
<dbReference type="InterPro" id="IPR008709">
    <property type="entry name" value="Neurochondrin"/>
</dbReference>
<proteinExistence type="predicted"/>
<comment type="caution">
    <text evidence="1">The sequence shown here is derived from an EMBL/GenBank/DDBJ whole genome shotgun (WGS) entry which is preliminary data.</text>
</comment>
<gene>
    <name evidence="1" type="ORF">BGTH12_LOCUS6749</name>
</gene>
<sequence>MRNSEPQQSTPDHGLTASSHVIDVIKKMSFFLKSKDDTSRFVGLALLKTILDKEEVVKDSAQLQLLWKMVPPSFLDRLLRAQVTEKISQEEARSMVDLAVSVLHIFVVLLPDRLQLGHKLTGRTAALVRALASSTPESTKLNLQILLTIVSDVEGSSRLLSLDSKVPLIVVAKEEPRALDIFQYAWVNVTATADGSGLEIVRASMEEVLPQLLDVFKGTDAVTLSNFISNLLSRLDQHILPRRPQWLTPLVSILRKLVLNKPTMAVRTSYTKLAANLLLTWPELSPSLLFGEDSKLPAETKCFAYFFINLLLIDLRSSFASLLSILNDDVYIETSPRLAAAFDIISSFIGYLMRSLDNAGDQYVINITPDQLLKLRKDMAETMSLTIEYLRDRWDASVAGAAGLHPSARDGTAVSSRGARLTLTWDSLRGEVRSDGLVCSGLRALALWLHEDDNERLRSEAAGLMDMWLDLYDTTAAGPSDLRFPIVLAFEGVVGTDDGLDEFLTHSGWQVLAQDLADIICQINAACSADTRFLSSEAQRGLQIVRVLLAVIDHPQTGTADEAWMDVVKSTIGIKVPTTVLVPLIEFQIAALQLALALLSQVAGGRRKRFVTSYAPLSGLEAQLRQQAKLVEDAREATELLELLDECVAELSLLR</sequence>
<accession>A0A9W4DRU6</accession>
<dbReference type="EMBL" id="CAJHIT010000009">
    <property type="protein sequence ID" value="CAD6505391.1"/>
    <property type="molecule type" value="Genomic_DNA"/>
</dbReference>
<protein>
    <submittedName>
        <fullName evidence="1">BgTH12-00882</fullName>
    </submittedName>
</protein>
<name>A0A9W4DRU6_BLUGR</name>
<evidence type="ECO:0000313" key="2">
    <source>
        <dbReference type="Proteomes" id="UP000683417"/>
    </source>
</evidence>
<reference evidence="1" key="1">
    <citation type="submission" date="2020-10" db="EMBL/GenBank/DDBJ databases">
        <authorList>
            <person name="Muller C M."/>
        </authorList>
    </citation>
    <scope>NUCLEOTIDE SEQUENCE</scope>
    <source>
        <strain evidence="1">THUN-12</strain>
    </source>
</reference>
<dbReference type="PANTHER" id="PTHR13109">
    <property type="entry name" value="NEUROCHONDRIN"/>
    <property type="match status" value="1"/>
</dbReference>
<dbReference type="Pfam" id="PF05536">
    <property type="entry name" value="Neurochondrin"/>
    <property type="match status" value="1"/>
</dbReference>
<dbReference type="PANTHER" id="PTHR13109:SF7">
    <property type="entry name" value="NEUROCHONDRIN"/>
    <property type="match status" value="1"/>
</dbReference>
<dbReference type="AlphaFoldDB" id="A0A9W4DRU6"/>
<organism evidence="1 2">
    <name type="scientific">Blumeria graminis f. sp. triticale</name>
    <dbReference type="NCBI Taxonomy" id="1689686"/>
    <lineage>
        <taxon>Eukaryota</taxon>
        <taxon>Fungi</taxon>
        <taxon>Dikarya</taxon>
        <taxon>Ascomycota</taxon>
        <taxon>Pezizomycotina</taxon>
        <taxon>Leotiomycetes</taxon>
        <taxon>Erysiphales</taxon>
        <taxon>Erysiphaceae</taxon>
        <taxon>Blumeria</taxon>
    </lineage>
</organism>
<dbReference type="Proteomes" id="UP000683417">
    <property type="component" value="Unassembled WGS sequence"/>
</dbReference>